<dbReference type="EMBL" id="UYRW01004251">
    <property type="protein sequence ID" value="VDM92407.1"/>
    <property type="molecule type" value="Genomic_DNA"/>
</dbReference>
<dbReference type="AlphaFoldDB" id="A0A3P7K754"/>
<name>A0A3P7K754_ONCOC</name>
<evidence type="ECO:0000313" key="2">
    <source>
        <dbReference type="Proteomes" id="UP000271087"/>
    </source>
</evidence>
<organism evidence="1 2">
    <name type="scientific">Onchocerca ochengi</name>
    <name type="common">Filarial nematode worm</name>
    <dbReference type="NCBI Taxonomy" id="42157"/>
    <lineage>
        <taxon>Eukaryota</taxon>
        <taxon>Metazoa</taxon>
        <taxon>Ecdysozoa</taxon>
        <taxon>Nematoda</taxon>
        <taxon>Chromadorea</taxon>
        <taxon>Rhabditida</taxon>
        <taxon>Spirurina</taxon>
        <taxon>Spiruromorpha</taxon>
        <taxon>Filarioidea</taxon>
        <taxon>Onchocercidae</taxon>
        <taxon>Onchocerca</taxon>
    </lineage>
</organism>
<protein>
    <submittedName>
        <fullName evidence="1">Uncharacterized protein</fullName>
    </submittedName>
</protein>
<gene>
    <name evidence="1" type="ORF">NOO_LOCUS9146</name>
</gene>
<feature type="non-terminal residue" evidence="1">
    <location>
        <position position="1"/>
    </location>
</feature>
<evidence type="ECO:0000313" key="1">
    <source>
        <dbReference type="EMBL" id="VDM92407.1"/>
    </source>
</evidence>
<keyword evidence="2" id="KW-1185">Reference proteome</keyword>
<sequence>RSKKRKKLVKIRYYRCILLLLEQRLAKK</sequence>
<accession>A0A3P7K754</accession>
<dbReference type="Proteomes" id="UP000271087">
    <property type="component" value="Unassembled WGS sequence"/>
</dbReference>
<proteinExistence type="predicted"/>
<reference evidence="1 2" key="1">
    <citation type="submission" date="2018-08" db="EMBL/GenBank/DDBJ databases">
        <authorList>
            <person name="Laetsch R D."/>
            <person name="Stevens L."/>
            <person name="Kumar S."/>
            <person name="Blaxter L. M."/>
        </authorList>
    </citation>
    <scope>NUCLEOTIDE SEQUENCE [LARGE SCALE GENOMIC DNA]</scope>
</reference>